<dbReference type="RefSeq" id="XP_028541852.1">
    <property type="nucleotide sequence ID" value="XM_028686051.1"/>
</dbReference>
<sequence>MNKLSKGNIFCFFISVKYFSFFKKNRILYYLQHGTSCGMVRSQGTHLPVFSYGRRKKEEKNATVISMTCSASIIARKSNIFDYIPCVGKKRGVLNFSSFSQNGKGGNINSYSLEKNKNGGNQDCDTMKYENGNPDDDYKKGVRTGKNVPNNNLSDVQGEGNDNLSDVQGEGNDNLSDVQGEGNDNLSDVQGEGNDNLSDVQGEGNDSKDILEEDDQDDDNKYAKSFYEIYDDNGDTHDCPQELLKFIRKEHMNIQIKIKCSSPRNLKKTDVQNVINDMFQEEGVEERPIEKGKERHIKSGQEAEEDNPEIYYLNSNFKKFNYPDRNVLWPNPLVYNHRLQPFVLEKKKNEDNVTFEIDKKHIEINKNRLQNLWCYSSSYGVDWNTLDALFLNYKNKKEEHLNEWEMNKNKIMLYASKVAKRKLIKSRKQLLDNLGIDYSNNIYANYDDIHEVNSIDVDDEQMTEYNLLFPRSIFRNWTRTLYFYWKDRYMHYYEDTLCDYLKGEVVDLQLLREQNERNLNLSKKKMMREHSFRLKPIKGSNLYVTRYVPKGRKKAKVNVDHFDLTGVGENIYDTAQKEN</sequence>
<dbReference type="EMBL" id="BDQF01000003">
    <property type="protein sequence ID" value="GAW79263.1"/>
    <property type="molecule type" value="Genomic_DNA"/>
</dbReference>
<dbReference type="OrthoDB" id="448686at2759"/>
<feature type="compositionally biased region" description="Polar residues" evidence="1">
    <location>
        <begin position="147"/>
        <end position="199"/>
    </location>
</feature>
<protein>
    <submittedName>
        <fullName evidence="2">Uncharacterized protein</fullName>
    </submittedName>
</protein>
<comment type="caution">
    <text evidence="2">The sequence shown here is derived from an EMBL/GenBank/DDBJ whole genome shotgun (WGS) entry which is preliminary data.</text>
</comment>
<dbReference type="AlphaFoldDB" id="A0A1Y1JFP6"/>
<evidence type="ECO:0000313" key="2">
    <source>
        <dbReference type="EMBL" id="GAW79263.1"/>
    </source>
</evidence>
<evidence type="ECO:0000313" key="3">
    <source>
        <dbReference type="Proteomes" id="UP000195521"/>
    </source>
</evidence>
<feature type="region of interest" description="Disordered" evidence="1">
    <location>
        <begin position="113"/>
        <end position="219"/>
    </location>
</feature>
<accession>A0A1Y1JFP6</accession>
<organism evidence="2 3">
    <name type="scientific">Plasmodium gonderi</name>
    <dbReference type="NCBI Taxonomy" id="77519"/>
    <lineage>
        <taxon>Eukaryota</taxon>
        <taxon>Sar</taxon>
        <taxon>Alveolata</taxon>
        <taxon>Apicomplexa</taxon>
        <taxon>Aconoidasida</taxon>
        <taxon>Haemosporida</taxon>
        <taxon>Plasmodiidae</taxon>
        <taxon>Plasmodium</taxon>
        <taxon>Plasmodium (Plasmodium)</taxon>
    </lineage>
</organism>
<dbReference type="Proteomes" id="UP000195521">
    <property type="component" value="Unassembled WGS sequence"/>
</dbReference>
<reference evidence="3" key="1">
    <citation type="submission" date="2017-04" db="EMBL/GenBank/DDBJ databases">
        <title>Plasmodium gonderi genome.</title>
        <authorList>
            <person name="Arisue N."/>
            <person name="Honma H."/>
            <person name="Kawai S."/>
            <person name="Tougan T."/>
            <person name="Tanabe K."/>
            <person name="Horii T."/>
        </authorList>
    </citation>
    <scope>NUCLEOTIDE SEQUENCE [LARGE SCALE GENOMIC DNA]</scope>
    <source>
        <strain evidence="3">ATCC 30045</strain>
    </source>
</reference>
<feature type="compositionally biased region" description="Polar residues" evidence="1">
    <location>
        <begin position="113"/>
        <end position="124"/>
    </location>
</feature>
<dbReference type="OMA" id="PDRNVLW"/>
<gene>
    <name evidence="2" type="ORF">PGO_030630</name>
</gene>
<keyword evidence="3" id="KW-1185">Reference proteome</keyword>
<proteinExistence type="predicted"/>
<evidence type="ECO:0000256" key="1">
    <source>
        <dbReference type="SAM" id="MobiDB-lite"/>
    </source>
</evidence>
<dbReference type="GeneID" id="39745967"/>
<name>A0A1Y1JFP6_PLAGO</name>